<comment type="caution">
    <text evidence="1">The sequence shown here is derived from an EMBL/GenBank/DDBJ whole genome shotgun (WGS) entry which is preliminary data.</text>
</comment>
<name>A0A8X6TB42_NEPPI</name>
<organism evidence="1 2">
    <name type="scientific">Nephila pilipes</name>
    <name type="common">Giant wood spider</name>
    <name type="synonym">Nephila maculata</name>
    <dbReference type="NCBI Taxonomy" id="299642"/>
    <lineage>
        <taxon>Eukaryota</taxon>
        <taxon>Metazoa</taxon>
        <taxon>Ecdysozoa</taxon>
        <taxon>Arthropoda</taxon>
        <taxon>Chelicerata</taxon>
        <taxon>Arachnida</taxon>
        <taxon>Araneae</taxon>
        <taxon>Araneomorphae</taxon>
        <taxon>Entelegynae</taxon>
        <taxon>Araneoidea</taxon>
        <taxon>Nephilidae</taxon>
        <taxon>Nephila</taxon>
    </lineage>
</organism>
<evidence type="ECO:0000313" key="1">
    <source>
        <dbReference type="EMBL" id="GFS89327.1"/>
    </source>
</evidence>
<evidence type="ECO:0000313" key="2">
    <source>
        <dbReference type="Proteomes" id="UP000887013"/>
    </source>
</evidence>
<dbReference type="AlphaFoldDB" id="A0A8X6TB42"/>
<accession>A0A8X6TB42</accession>
<dbReference type="Proteomes" id="UP000887013">
    <property type="component" value="Unassembled WGS sequence"/>
</dbReference>
<gene>
    <name evidence="1" type="ORF">NPIL_467421</name>
</gene>
<keyword evidence="2" id="KW-1185">Reference proteome</keyword>
<sequence>MPKKLSRTDAPSSKISPLDFLWDSFLSLVPGLISTDCKVRRTTHSASKMVNVEGFKIADTLAKTGAREASVPTASLNIPTLKFSRKPSVKLKTACRPGLSLTVDLVGRIRQL</sequence>
<dbReference type="EMBL" id="BMAW01053122">
    <property type="protein sequence ID" value="GFS89327.1"/>
    <property type="molecule type" value="Genomic_DNA"/>
</dbReference>
<reference evidence="1" key="1">
    <citation type="submission" date="2020-08" db="EMBL/GenBank/DDBJ databases">
        <title>Multicomponent nature underlies the extraordinary mechanical properties of spider dragline silk.</title>
        <authorList>
            <person name="Kono N."/>
            <person name="Nakamura H."/>
            <person name="Mori M."/>
            <person name="Yoshida Y."/>
            <person name="Ohtoshi R."/>
            <person name="Malay A.D."/>
            <person name="Moran D.A.P."/>
            <person name="Tomita M."/>
            <person name="Numata K."/>
            <person name="Arakawa K."/>
        </authorList>
    </citation>
    <scope>NUCLEOTIDE SEQUENCE</scope>
</reference>
<proteinExistence type="predicted"/>
<protein>
    <submittedName>
        <fullName evidence="1">Uncharacterized protein</fullName>
    </submittedName>
</protein>